<feature type="transmembrane region" description="Helical" evidence="1">
    <location>
        <begin position="12"/>
        <end position="34"/>
    </location>
</feature>
<dbReference type="Proteomes" id="UP000023152">
    <property type="component" value="Unassembled WGS sequence"/>
</dbReference>
<keyword evidence="1" id="KW-0472">Membrane</keyword>
<keyword evidence="3" id="KW-1185">Reference proteome</keyword>
<gene>
    <name evidence="2" type="ORF">RFI_33966</name>
</gene>
<evidence type="ECO:0000313" key="3">
    <source>
        <dbReference type="Proteomes" id="UP000023152"/>
    </source>
</evidence>
<dbReference type="AlphaFoldDB" id="X6LPB0"/>
<dbReference type="EMBL" id="ASPP01033304">
    <property type="protein sequence ID" value="ETO03439.1"/>
    <property type="molecule type" value="Genomic_DNA"/>
</dbReference>
<proteinExistence type="predicted"/>
<keyword evidence="1" id="KW-1133">Transmembrane helix</keyword>
<organism evidence="2 3">
    <name type="scientific">Reticulomyxa filosa</name>
    <dbReference type="NCBI Taxonomy" id="46433"/>
    <lineage>
        <taxon>Eukaryota</taxon>
        <taxon>Sar</taxon>
        <taxon>Rhizaria</taxon>
        <taxon>Retaria</taxon>
        <taxon>Foraminifera</taxon>
        <taxon>Monothalamids</taxon>
        <taxon>Reticulomyxidae</taxon>
        <taxon>Reticulomyxa</taxon>
    </lineage>
</organism>
<protein>
    <submittedName>
        <fullName evidence="2">Uncharacterized protein</fullName>
    </submittedName>
</protein>
<name>X6LPB0_RETFI</name>
<feature type="transmembrane region" description="Helical" evidence="1">
    <location>
        <begin position="102"/>
        <end position="120"/>
    </location>
</feature>
<evidence type="ECO:0000256" key="1">
    <source>
        <dbReference type="SAM" id="Phobius"/>
    </source>
</evidence>
<sequence length="192" mass="22965">METVFGKKFCSLYVYQCYVTFDNLLIYHFCVFIWDNKLTKKIKQKELVYIEQENPRVDGKQINSGFIVQTMEENICISLLIDDPNNEDMTAFHNSYVRQMEFEAVHALYFFLLSMLFFHFSQVKAKKQNNECDIYVYYYDRHFPGKAASKIALIKELLVMEKRICPWTNNKCALLITQDDKVFLSFYFLKHK</sequence>
<evidence type="ECO:0000313" key="2">
    <source>
        <dbReference type="EMBL" id="ETO03439.1"/>
    </source>
</evidence>
<comment type="caution">
    <text evidence="2">The sequence shown here is derived from an EMBL/GenBank/DDBJ whole genome shotgun (WGS) entry which is preliminary data.</text>
</comment>
<accession>X6LPB0</accession>
<keyword evidence="1" id="KW-0812">Transmembrane</keyword>
<reference evidence="2 3" key="1">
    <citation type="journal article" date="2013" name="Curr. Biol.">
        <title>The Genome of the Foraminiferan Reticulomyxa filosa.</title>
        <authorList>
            <person name="Glockner G."/>
            <person name="Hulsmann N."/>
            <person name="Schleicher M."/>
            <person name="Noegel A.A."/>
            <person name="Eichinger L."/>
            <person name="Gallinger C."/>
            <person name="Pawlowski J."/>
            <person name="Sierra R."/>
            <person name="Euteneuer U."/>
            <person name="Pillet L."/>
            <person name="Moustafa A."/>
            <person name="Platzer M."/>
            <person name="Groth M."/>
            <person name="Szafranski K."/>
            <person name="Schliwa M."/>
        </authorList>
    </citation>
    <scope>NUCLEOTIDE SEQUENCE [LARGE SCALE GENOMIC DNA]</scope>
</reference>